<dbReference type="OrthoDB" id="3203775at2759"/>
<proteinExistence type="predicted"/>
<feature type="domain" description="DUF6534" evidence="3">
    <location>
        <begin position="161"/>
        <end position="248"/>
    </location>
</feature>
<accession>A0A0D0C115</accession>
<keyword evidence="5" id="KW-1185">Reference proteome</keyword>
<feature type="compositionally biased region" description="Polar residues" evidence="1">
    <location>
        <begin position="299"/>
        <end position="323"/>
    </location>
</feature>
<feature type="transmembrane region" description="Helical" evidence="2">
    <location>
        <begin position="82"/>
        <end position="103"/>
    </location>
</feature>
<dbReference type="InterPro" id="IPR045339">
    <property type="entry name" value="DUF6534"/>
</dbReference>
<gene>
    <name evidence="4" type="ORF">GYMLUDRAFT_243031</name>
</gene>
<dbReference type="Pfam" id="PF20152">
    <property type="entry name" value="DUF6534"/>
    <property type="match status" value="1"/>
</dbReference>
<reference evidence="4 5" key="1">
    <citation type="submission" date="2014-04" db="EMBL/GenBank/DDBJ databases">
        <title>Evolutionary Origins and Diversification of the Mycorrhizal Mutualists.</title>
        <authorList>
            <consortium name="DOE Joint Genome Institute"/>
            <consortium name="Mycorrhizal Genomics Consortium"/>
            <person name="Kohler A."/>
            <person name="Kuo A."/>
            <person name="Nagy L.G."/>
            <person name="Floudas D."/>
            <person name="Copeland A."/>
            <person name="Barry K.W."/>
            <person name="Cichocki N."/>
            <person name="Veneault-Fourrey C."/>
            <person name="LaButti K."/>
            <person name="Lindquist E.A."/>
            <person name="Lipzen A."/>
            <person name="Lundell T."/>
            <person name="Morin E."/>
            <person name="Murat C."/>
            <person name="Riley R."/>
            <person name="Ohm R."/>
            <person name="Sun H."/>
            <person name="Tunlid A."/>
            <person name="Henrissat B."/>
            <person name="Grigoriev I.V."/>
            <person name="Hibbett D.S."/>
            <person name="Martin F."/>
        </authorList>
    </citation>
    <scope>NUCLEOTIDE SEQUENCE [LARGE SCALE GENOMIC DNA]</scope>
    <source>
        <strain evidence="4 5">FD-317 M1</strain>
    </source>
</reference>
<keyword evidence="2" id="KW-1133">Transmembrane helix</keyword>
<keyword evidence="2" id="KW-0472">Membrane</keyword>
<dbReference type="Proteomes" id="UP000053593">
    <property type="component" value="Unassembled WGS sequence"/>
</dbReference>
<dbReference type="PANTHER" id="PTHR40465">
    <property type="entry name" value="CHROMOSOME 1, WHOLE GENOME SHOTGUN SEQUENCE"/>
    <property type="match status" value="1"/>
</dbReference>
<evidence type="ECO:0000313" key="5">
    <source>
        <dbReference type="Proteomes" id="UP000053593"/>
    </source>
</evidence>
<dbReference type="HOGENOM" id="CLU_046025_6_0_1"/>
<feature type="transmembrane region" description="Helical" evidence="2">
    <location>
        <begin position="155"/>
        <end position="177"/>
    </location>
</feature>
<feature type="transmembrane region" description="Helical" evidence="2">
    <location>
        <begin position="40"/>
        <end position="62"/>
    </location>
</feature>
<feature type="transmembrane region" description="Helical" evidence="2">
    <location>
        <begin position="198"/>
        <end position="217"/>
    </location>
</feature>
<feature type="transmembrane region" description="Helical" evidence="2">
    <location>
        <begin position="223"/>
        <end position="241"/>
    </location>
</feature>
<feature type="region of interest" description="Disordered" evidence="1">
    <location>
        <begin position="299"/>
        <end position="333"/>
    </location>
</feature>
<evidence type="ECO:0000313" key="4">
    <source>
        <dbReference type="EMBL" id="KIK61861.1"/>
    </source>
</evidence>
<organism evidence="4 5">
    <name type="scientific">Collybiopsis luxurians FD-317 M1</name>
    <dbReference type="NCBI Taxonomy" id="944289"/>
    <lineage>
        <taxon>Eukaryota</taxon>
        <taxon>Fungi</taxon>
        <taxon>Dikarya</taxon>
        <taxon>Basidiomycota</taxon>
        <taxon>Agaricomycotina</taxon>
        <taxon>Agaricomycetes</taxon>
        <taxon>Agaricomycetidae</taxon>
        <taxon>Agaricales</taxon>
        <taxon>Marasmiineae</taxon>
        <taxon>Omphalotaceae</taxon>
        <taxon>Collybiopsis</taxon>
        <taxon>Collybiopsis luxurians</taxon>
    </lineage>
</organism>
<evidence type="ECO:0000259" key="3">
    <source>
        <dbReference type="Pfam" id="PF20152"/>
    </source>
</evidence>
<dbReference type="EMBL" id="KN834769">
    <property type="protein sequence ID" value="KIK61861.1"/>
    <property type="molecule type" value="Genomic_DNA"/>
</dbReference>
<protein>
    <recommendedName>
        <fullName evidence="3">DUF6534 domain-containing protein</fullName>
    </recommendedName>
</protein>
<evidence type="ECO:0000256" key="1">
    <source>
        <dbReference type="SAM" id="MobiDB-lite"/>
    </source>
</evidence>
<keyword evidence="2" id="KW-0812">Transmembrane</keyword>
<dbReference type="PANTHER" id="PTHR40465:SF1">
    <property type="entry name" value="DUF6534 DOMAIN-CONTAINING PROTEIN"/>
    <property type="match status" value="1"/>
</dbReference>
<dbReference type="AlphaFoldDB" id="A0A0D0C115"/>
<name>A0A0D0C115_9AGAR</name>
<sequence length="333" mass="37248">MAYDDLLGTILLGTWVCSMLYAEVLRDTWFYFKNFPKDSLFLKALVAATVLCDSVSLAADYADVYLNMVSHWGDQTFIVKQYWPVTLYLCTTGITAALVQGFLAIRYYTLTRNWIFVLVTFALIACALATSEATATTFALHPDYSDRYRGRIPVIMWMTTTAVADIVISVALILQLYSMKTSFSNTESAIKRLIRQTIQTGTASSAIAICVLVSFLVNNSSNIETMFAFILGRVYVLTLLSNVNMRKSTNKDDITMNTEDESRKHARVNPTVTVEGIQVHRTIVRMEDDEYAEAKPTTVSYNTTSNPMNARNDSQSNNDSESITKGEFGLDVV</sequence>
<feature type="transmembrane region" description="Helical" evidence="2">
    <location>
        <begin position="115"/>
        <end position="135"/>
    </location>
</feature>
<evidence type="ECO:0000256" key="2">
    <source>
        <dbReference type="SAM" id="Phobius"/>
    </source>
</evidence>